<sequence>MSCTMVEQDQAAPAEKRECKMQKGESCQAYLVGDSSKNTHKTNPLSVFRPVVQALFMPLYLSYDLREDRGPLDKTKEYCGDILCPCAASDVTEGKKEGTCRVAQSQALTTGTIELNILLNKMKKMPNYNLMLFHYMEFGMC</sequence>
<protein>
    <submittedName>
        <fullName evidence="1">Uncharacterized protein</fullName>
    </submittedName>
</protein>
<evidence type="ECO:0000313" key="2">
    <source>
        <dbReference type="Proteomes" id="UP000233556"/>
    </source>
</evidence>
<evidence type="ECO:0000313" key="1">
    <source>
        <dbReference type="EMBL" id="PKU43472.1"/>
    </source>
</evidence>
<reference evidence="2" key="2">
    <citation type="submission" date="2017-12" db="EMBL/GenBank/DDBJ databases">
        <title>Genome sequence of the Bar-tailed Godwit (Limosa lapponica baueri).</title>
        <authorList>
            <person name="Lima N.C.B."/>
            <person name="Parody-Merino A.M."/>
            <person name="Battley P.F."/>
            <person name="Fidler A.E."/>
            <person name="Prosdocimi F."/>
        </authorList>
    </citation>
    <scope>NUCLEOTIDE SEQUENCE [LARGE SCALE GENOMIC DNA]</scope>
</reference>
<keyword evidence="2" id="KW-1185">Reference proteome</keyword>
<gene>
    <name evidence="1" type="ORF">llap_6217</name>
</gene>
<accession>A0A2I0UBP1</accession>
<dbReference type="Proteomes" id="UP000233556">
    <property type="component" value="Unassembled WGS sequence"/>
</dbReference>
<name>A0A2I0UBP1_LIMLA</name>
<reference evidence="2" key="1">
    <citation type="submission" date="2017-11" db="EMBL/GenBank/DDBJ databases">
        <authorList>
            <person name="Lima N.C."/>
            <person name="Parody-Merino A.M."/>
            <person name="Battley P.F."/>
            <person name="Fidler A.E."/>
            <person name="Prosdocimi F."/>
        </authorList>
    </citation>
    <scope>NUCLEOTIDE SEQUENCE [LARGE SCALE GENOMIC DNA]</scope>
</reference>
<dbReference type="AlphaFoldDB" id="A0A2I0UBP1"/>
<dbReference type="EMBL" id="KZ505900">
    <property type="protein sequence ID" value="PKU43472.1"/>
    <property type="molecule type" value="Genomic_DNA"/>
</dbReference>
<organism evidence="1 2">
    <name type="scientific">Limosa lapponica baueri</name>
    <dbReference type="NCBI Taxonomy" id="1758121"/>
    <lineage>
        <taxon>Eukaryota</taxon>
        <taxon>Metazoa</taxon>
        <taxon>Chordata</taxon>
        <taxon>Craniata</taxon>
        <taxon>Vertebrata</taxon>
        <taxon>Euteleostomi</taxon>
        <taxon>Archelosauria</taxon>
        <taxon>Archosauria</taxon>
        <taxon>Dinosauria</taxon>
        <taxon>Saurischia</taxon>
        <taxon>Theropoda</taxon>
        <taxon>Coelurosauria</taxon>
        <taxon>Aves</taxon>
        <taxon>Neognathae</taxon>
        <taxon>Neoaves</taxon>
        <taxon>Charadriiformes</taxon>
        <taxon>Scolopacidae</taxon>
        <taxon>Limosa</taxon>
    </lineage>
</organism>
<proteinExistence type="predicted"/>